<dbReference type="PANTHER" id="PTHR21234">
    <property type="entry name" value="PURINE NUCLEOSIDE PHOSPHORYLASE"/>
    <property type="match status" value="1"/>
</dbReference>
<keyword evidence="4" id="KW-1185">Reference proteome</keyword>
<dbReference type="GO" id="GO:0003824">
    <property type="term" value="F:catalytic activity"/>
    <property type="evidence" value="ECO:0007669"/>
    <property type="project" value="InterPro"/>
</dbReference>
<dbReference type="STRING" id="641238.SAMN04490244_104249"/>
<sequence>MPHRLALVALATALPFSAAAQTLDDTPRLAVMSAFQPEWTALEEGLADPEDHVINGKRFVTGEIAGQDVVLVLSGVSMVNAAMTTQMTLDAFDIEGIVFSGIAGGVDPDLNIGDVVVAAQWGQYLDTIMARETEDGFSIPPWMTSDFAPFGMIHTRNQTVISARSDTPETRFWFPADDAMLSVAEVVAGSLTLDECSAETECLSDTPRIVVGGNGVSGAAFVDNADLRTWAFDTFDARVLDMESAAVAQVAYVNEVPFIAFRSLSDLAGGGDEDNEMETFMDLAAGNSATVVRAFLSTWGERG</sequence>
<gene>
    <name evidence="3" type="ORF">SAMN04490244_104249</name>
</gene>
<evidence type="ECO:0000259" key="2">
    <source>
        <dbReference type="Pfam" id="PF01048"/>
    </source>
</evidence>
<dbReference type="GO" id="GO:0009116">
    <property type="term" value="P:nucleoside metabolic process"/>
    <property type="evidence" value="ECO:0007669"/>
    <property type="project" value="InterPro"/>
</dbReference>
<dbReference type="Gene3D" id="3.40.50.1580">
    <property type="entry name" value="Nucleoside phosphorylase domain"/>
    <property type="match status" value="1"/>
</dbReference>
<dbReference type="InterPro" id="IPR000845">
    <property type="entry name" value="Nucleoside_phosphorylase_d"/>
</dbReference>
<feature type="signal peptide" evidence="1">
    <location>
        <begin position="1"/>
        <end position="20"/>
    </location>
</feature>
<dbReference type="OrthoDB" id="6677713at2"/>
<proteinExistence type="predicted"/>
<dbReference type="Pfam" id="PF01048">
    <property type="entry name" value="PNP_UDP_1"/>
    <property type="match status" value="1"/>
</dbReference>
<accession>A0A1H9TLB1</accession>
<protein>
    <submittedName>
        <fullName evidence="3">Adenosylhomocysteine nucleosidase</fullName>
    </submittedName>
</protein>
<organism evidence="3 4">
    <name type="scientific">Tranquillimonas rosea</name>
    <dbReference type="NCBI Taxonomy" id="641238"/>
    <lineage>
        <taxon>Bacteria</taxon>
        <taxon>Pseudomonadati</taxon>
        <taxon>Pseudomonadota</taxon>
        <taxon>Alphaproteobacteria</taxon>
        <taxon>Rhodobacterales</taxon>
        <taxon>Roseobacteraceae</taxon>
        <taxon>Tranquillimonas</taxon>
    </lineage>
</organism>
<evidence type="ECO:0000313" key="3">
    <source>
        <dbReference type="EMBL" id="SER97916.1"/>
    </source>
</evidence>
<dbReference type="SUPFAM" id="SSF53167">
    <property type="entry name" value="Purine and uridine phosphorylases"/>
    <property type="match status" value="1"/>
</dbReference>
<name>A0A1H9TLB1_9RHOB</name>
<dbReference type="CDD" id="cd09008">
    <property type="entry name" value="MTAN"/>
    <property type="match status" value="1"/>
</dbReference>
<reference evidence="3 4" key="1">
    <citation type="submission" date="2016-10" db="EMBL/GenBank/DDBJ databases">
        <authorList>
            <person name="de Groot N.N."/>
        </authorList>
    </citation>
    <scope>NUCLEOTIDE SEQUENCE [LARGE SCALE GENOMIC DNA]</scope>
    <source>
        <strain evidence="3 4">DSM 23042</strain>
    </source>
</reference>
<dbReference type="Proteomes" id="UP000198885">
    <property type="component" value="Unassembled WGS sequence"/>
</dbReference>
<feature type="chain" id="PRO_5011611610" evidence="1">
    <location>
        <begin position="21"/>
        <end position="303"/>
    </location>
</feature>
<dbReference type="AlphaFoldDB" id="A0A1H9TLB1"/>
<dbReference type="RefSeq" id="WP_092691881.1">
    <property type="nucleotide sequence ID" value="NZ_FOGU01000004.1"/>
</dbReference>
<feature type="domain" description="Nucleoside phosphorylase" evidence="2">
    <location>
        <begin position="29"/>
        <end position="296"/>
    </location>
</feature>
<dbReference type="EMBL" id="FOGU01000004">
    <property type="protein sequence ID" value="SER97916.1"/>
    <property type="molecule type" value="Genomic_DNA"/>
</dbReference>
<dbReference type="PANTHER" id="PTHR21234:SF42">
    <property type="entry name" value="PHOSPHORYLASE SUPERFAMILY PROTEIN"/>
    <property type="match status" value="1"/>
</dbReference>
<evidence type="ECO:0000313" key="4">
    <source>
        <dbReference type="Proteomes" id="UP000198885"/>
    </source>
</evidence>
<keyword evidence="1" id="KW-0732">Signal</keyword>
<dbReference type="InterPro" id="IPR035994">
    <property type="entry name" value="Nucleoside_phosphorylase_sf"/>
</dbReference>
<evidence type="ECO:0000256" key="1">
    <source>
        <dbReference type="SAM" id="SignalP"/>
    </source>
</evidence>